<gene>
    <name evidence="1" type="ORF">FH969_03235</name>
</gene>
<dbReference type="AlphaFoldDB" id="A0A5C5BER8"/>
<dbReference type="Proteomes" id="UP000313849">
    <property type="component" value="Unassembled WGS sequence"/>
</dbReference>
<comment type="caution">
    <text evidence="1">The sequence shown here is derived from an EMBL/GenBank/DDBJ whole genome shotgun (WGS) entry which is preliminary data.</text>
</comment>
<protein>
    <submittedName>
        <fullName evidence="1">Winged helix-turn-helix domain-containing protein</fullName>
    </submittedName>
</protein>
<accession>A0A5C5BER8</accession>
<dbReference type="Pfam" id="PF06224">
    <property type="entry name" value="AlkZ-like"/>
    <property type="match status" value="1"/>
</dbReference>
<reference evidence="1 2" key="1">
    <citation type="submission" date="2019-06" db="EMBL/GenBank/DDBJ databases">
        <title>Draft genome sequence of Miniimonas arenae KCTC 19750T isolated from sea sand.</title>
        <authorList>
            <person name="Park S.-J."/>
        </authorList>
    </citation>
    <scope>NUCLEOTIDE SEQUENCE [LARGE SCALE GENOMIC DNA]</scope>
    <source>
        <strain evidence="1 2">KCTC 19750</strain>
    </source>
</reference>
<dbReference type="InterPro" id="IPR009351">
    <property type="entry name" value="AlkZ-like"/>
</dbReference>
<dbReference type="PANTHER" id="PTHR30528:SF0">
    <property type="entry name" value="CYTOPLASMIC PROTEIN"/>
    <property type="match status" value="1"/>
</dbReference>
<dbReference type="OrthoDB" id="9787207at2"/>
<dbReference type="PANTHER" id="PTHR30528">
    <property type="entry name" value="CYTOPLASMIC PROTEIN"/>
    <property type="match status" value="1"/>
</dbReference>
<evidence type="ECO:0000313" key="1">
    <source>
        <dbReference type="EMBL" id="TNU76554.1"/>
    </source>
</evidence>
<sequence length="365" mass="40745">MERMSRTQARRVAVRAQLLDLPRPVDILEVVRTVGHLQVDLTAAVAPSAELVLWSRQGAEGLDARTLEDAVGDGSLVEIAGMLRPVEDVALYRAEMAAWRDGVPLEPWQAGPQRWIAANDAARHDVLELLRAEGPLPAQAIPDTTAVPWRSTGWTNGKNVMKLLEIMAARGEVAVASREGRERNWDLSSRVWADDPERAPDLETARAERDRRALAALGLRRTTAKHPAPVGAVAVAIDGVAGTWCVDPERWEQRDTSFRGRCAVLSPLDRLVFDRRRLLELFEFEYQLEMYKPAAQRRWGYWAMPVLVGDRMLARVDATAEPDRGVLRLDAVHGDDAFDDDAEQSTLRELDDLARYLGLVLDDAR</sequence>
<keyword evidence="2" id="KW-1185">Reference proteome</keyword>
<evidence type="ECO:0000313" key="2">
    <source>
        <dbReference type="Proteomes" id="UP000313849"/>
    </source>
</evidence>
<organism evidence="1 2">
    <name type="scientific">Miniimonas arenae</name>
    <dbReference type="NCBI Taxonomy" id="676201"/>
    <lineage>
        <taxon>Bacteria</taxon>
        <taxon>Bacillati</taxon>
        <taxon>Actinomycetota</taxon>
        <taxon>Actinomycetes</taxon>
        <taxon>Micrococcales</taxon>
        <taxon>Beutenbergiaceae</taxon>
        <taxon>Miniimonas</taxon>
    </lineage>
</organism>
<proteinExistence type="predicted"/>
<dbReference type="EMBL" id="VENP01000006">
    <property type="protein sequence ID" value="TNU76554.1"/>
    <property type="molecule type" value="Genomic_DNA"/>
</dbReference>
<name>A0A5C5BER8_9MICO</name>